<gene>
    <name evidence="2" type="ORF">GJR99_11500</name>
</gene>
<proteinExistence type="predicted"/>
<evidence type="ECO:0000256" key="1">
    <source>
        <dbReference type="SAM" id="MobiDB-lite"/>
    </source>
</evidence>
<dbReference type="AlphaFoldDB" id="A0A6A8GA96"/>
<feature type="compositionally biased region" description="Acidic residues" evidence="1">
    <location>
        <begin position="13"/>
        <end position="27"/>
    </location>
</feature>
<feature type="region of interest" description="Disordered" evidence="1">
    <location>
        <begin position="1"/>
        <end position="34"/>
    </location>
</feature>
<organism evidence="2 3">
    <name type="scientific">Haloferax marinum</name>
    <dbReference type="NCBI Taxonomy" id="2666143"/>
    <lineage>
        <taxon>Archaea</taxon>
        <taxon>Methanobacteriati</taxon>
        <taxon>Methanobacteriota</taxon>
        <taxon>Stenosarchaea group</taxon>
        <taxon>Halobacteria</taxon>
        <taxon>Halobacteriales</taxon>
        <taxon>Haloferacaceae</taxon>
        <taxon>Haloferax</taxon>
    </lineage>
</organism>
<protein>
    <submittedName>
        <fullName evidence="2">Uncharacterized protein</fullName>
    </submittedName>
</protein>
<name>A0A6A8GA96_9EURY</name>
<feature type="compositionally biased region" description="Basic and acidic residues" evidence="1">
    <location>
        <begin position="1"/>
        <end position="12"/>
    </location>
</feature>
<comment type="caution">
    <text evidence="2">The sequence shown here is derived from an EMBL/GenBank/DDBJ whole genome shotgun (WGS) entry which is preliminary data.</text>
</comment>
<accession>A0A6A8GA96</accession>
<reference evidence="2 3" key="1">
    <citation type="submission" date="2019-11" db="EMBL/GenBank/DDBJ databases">
        <title>Whole genome sequence of Haloferax sp. MBLA0078.</title>
        <authorList>
            <person name="Seo M.-J."/>
            <person name="Cho E.-S."/>
        </authorList>
    </citation>
    <scope>NUCLEOTIDE SEQUENCE [LARGE SCALE GENOMIC DNA]</scope>
    <source>
        <strain evidence="2 3">MBLA0078</strain>
    </source>
</reference>
<dbReference type="EMBL" id="WKJQ01000001">
    <property type="protein sequence ID" value="MRW97193.1"/>
    <property type="molecule type" value="Genomic_DNA"/>
</dbReference>
<keyword evidence="3" id="KW-1185">Reference proteome</keyword>
<sequence>MTDPRDDGKEPYPDDVEEGWPDDDEELPVYTGVANEDWKCSYPKDTD</sequence>
<dbReference type="Proteomes" id="UP000443423">
    <property type="component" value="Unassembled WGS sequence"/>
</dbReference>
<evidence type="ECO:0000313" key="2">
    <source>
        <dbReference type="EMBL" id="MRW97193.1"/>
    </source>
</evidence>
<dbReference type="RefSeq" id="WP_154325984.1">
    <property type="nucleotide sequence ID" value="NZ_WKJQ01000001.1"/>
</dbReference>
<evidence type="ECO:0000313" key="3">
    <source>
        <dbReference type="Proteomes" id="UP000443423"/>
    </source>
</evidence>